<feature type="transmembrane region" description="Helical" evidence="6">
    <location>
        <begin position="312"/>
        <end position="329"/>
    </location>
</feature>
<accession>A0ABS0HPG3</accession>
<reference evidence="7 8" key="1">
    <citation type="submission" date="2020-11" db="EMBL/GenBank/DDBJ databases">
        <authorList>
            <person name="Kim M.K."/>
        </authorList>
    </citation>
    <scope>NUCLEOTIDE SEQUENCE [LARGE SCALE GENOMIC DNA]</scope>
    <source>
        <strain evidence="7 8">BT290</strain>
    </source>
</reference>
<feature type="transmembrane region" description="Helical" evidence="6">
    <location>
        <begin position="440"/>
        <end position="458"/>
    </location>
</feature>
<protein>
    <submittedName>
        <fullName evidence="7">UbiA family prenyltransferase</fullName>
    </submittedName>
</protein>
<sequence>MNLNSHVEVPDATDGRRAPAANREVPLVVDLDGTLIRSDLLIETFLALLAVRPADALASLRALRNGRAAFKASLALYDLIDFGALPFNDEVLTFIRQEHEKGREIHLVTAADERLAKAVAQEVGLFVDSQGSSGDTNLAGTEKARFVCETFGSQQFDYIGNSASDIPVWQHARHKIVVDAPPSVVKSLRKFAPDAVILSEICPRDRRASLIRAHRPHQWFKNVLVFLPLLTAHRFDFGALVAACMGFVAFSLAASSAYLLNDLVDLQHDRKHHSKRHRPIASGRVSLTHAALLTPLLALASAGIALALSPQFLSVIAIYYTATISYSLYLKRLLLVDVFVLAFLYCIRVFGGAVATSIVISPWLVAFCMFLFLALAVIKRLTELVKIQGKRGTGSHGRAYETSDIQALIGIAAASGFSATIVLALYITSDAVLSLYRTPAALWVLCPLLLFWNTRILLLTMREQMNDDPVVFALKDRTSHIIGVMVLIVLTAGASIL</sequence>
<evidence type="ECO:0000256" key="6">
    <source>
        <dbReference type="SAM" id="Phobius"/>
    </source>
</evidence>
<dbReference type="Gene3D" id="3.40.50.1000">
    <property type="entry name" value="HAD superfamily/HAD-like"/>
    <property type="match status" value="1"/>
</dbReference>
<dbReference type="Pfam" id="PF12710">
    <property type="entry name" value="HAD"/>
    <property type="match status" value="1"/>
</dbReference>
<dbReference type="RefSeq" id="WP_196262756.1">
    <property type="nucleotide sequence ID" value="NZ_JADQDN010000002.1"/>
</dbReference>
<feature type="transmembrane region" description="Helical" evidence="6">
    <location>
        <begin position="360"/>
        <end position="378"/>
    </location>
</feature>
<evidence type="ECO:0000313" key="8">
    <source>
        <dbReference type="Proteomes" id="UP000611708"/>
    </source>
</evidence>
<gene>
    <name evidence="7" type="ORF">I2H36_04900</name>
</gene>
<dbReference type="InterPro" id="IPR036412">
    <property type="entry name" value="HAD-like_sf"/>
</dbReference>
<evidence type="ECO:0000256" key="3">
    <source>
        <dbReference type="ARBA" id="ARBA00022692"/>
    </source>
</evidence>
<dbReference type="InterPro" id="IPR000537">
    <property type="entry name" value="UbiA_prenyltransferase"/>
</dbReference>
<comment type="caution">
    <text evidence="7">The sequence shown here is derived from an EMBL/GenBank/DDBJ whole genome shotgun (WGS) entry which is preliminary data.</text>
</comment>
<keyword evidence="8" id="KW-1185">Reference proteome</keyword>
<evidence type="ECO:0000256" key="4">
    <source>
        <dbReference type="ARBA" id="ARBA00022989"/>
    </source>
</evidence>
<feature type="transmembrane region" description="Helical" evidence="6">
    <location>
        <begin position="281"/>
        <end position="306"/>
    </location>
</feature>
<proteinExistence type="predicted"/>
<keyword evidence="5 6" id="KW-0472">Membrane</keyword>
<comment type="subcellular location">
    <subcellularLocation>
        <location evidence="1">Membrane</location>
        <topology evidence="1">Multi-pass membrane protein</topology>
    </subcellularLocation>
</comment>
<evidence type="ECO:0000313" key="7">
    <source>
        <dbReference type="EMBL" id="MBF9195363.1"/>
    </source>
</evidence>
<dbReference type="NCBIfam" id="NF006088">
    <property type="entry name" value="PRK08238.1"/>
    <property type="match status" value="1"/>
</dbReference>
<dbReference type="PANTHER" id="PTHR42723">
    <property type="entry name" value="CHLOROPHYLL SYNTHASE"/>
    <property type="match status" value="1"/>
</dbReference>
<dbReference type="InterPro" id="IPR023214">
    <property type="entry name" value="HAD_sf"/>
</dbReference>
<feature type="transmembrane region" description="Helical" evidence="6">
    <location>
        <begin position="479"/>
        <end position="496"/>
    </location>
</feature>
<keyword evidence="4 6" id="KW-1133">Transmembrane helix</keyword>
<feature type="transmembrane region" description="Helical" evidence="6">
    <location>
        <begin position="407"/>
        <end position="428"/>
    </location>
</feature>
<dbReference type="InterPro" id="IPR044878">
    <property type="entry name" value="UbiA_sf"/>
</dbReference>
<name>A0ABS0HPG3_9HYPH</name>
<evidence type="ECO:0000256" key="2">
    <source>
        <dbReference type="ARBA" id="ARBA00022475"/>
    </source>
</evidence>
<evidence type="ECO:0000256" key="5">
    <source>
        <dbReference type="ARBA" id="ARBA00023136"/>
    </source>
</evidence>
<dbReference type="CDD" id="cd13963">
    <property type="entry name" value="PT_UbiA_2"/>
    <property type="match status" value="1"/>
</dbReference>
<dbReference type="Pfam" id="PF01040">
    <property type="entry name" value="UbiA"/>
    <property type="match status" value="1"/>
</dbReference>
<dbReference type="PANTHER" id="PTHR42723:SF1">
    <property type="entry name" value="CHLOROPHYLL SYNTHASE, CHLOROPLASTIC"/>
    <property type="match status" value="1"/>
</dbReference>
<dbReference type="Proteomes" id="UP000611708">
    <property type="component" value="Unassembled WGS sequence"/>
</dbReference>
<dbReference type="InterPro" id="IPR050475">
    <property type="entry name" value="Prenyltransferase_related"/>
</dbReference>
<evidence type="ECO:0000256" key="1">
    <source>
        <dbReference type="ARBA" id="ARBA00004141"/>
    </source>
</evidence>
<dbReference type="Gene3D" id="1.10.357.140">
    <property type="entry name" value="UbiA prenyltransferase"/>
    <property type="match status" value="1"/>
</dbReference>
<organism evidence="7 8">
    <name type="scientific">Microvirga terrestris</name>
    <dbReference type="NCBI Taxonomy" id="2791024"/>
    <lineage>
        <taxon>Bacteria</taxon>
        <taxon>Pseudomonadati</taxon>
        <taxon>Pseudomonadota</taxon>
        <taxon>Alphaproteobacteria</taxon>
        <taxon>Hyphomicrobiales</taxon>
        <taxon>Methylobacteriaceae</taxon>
        <taxon>Microvirga</taxon>
    </lineage>
</organism>
<feature type="transmembrane region" description="Helical" evidence="6">
    <location>
        <begin position="237"/>
        <end position="260"/>
    </location>
</feature>
<feature type="transmembrane region" description="Helical" evidence="6">
    <location>
        <begin position="334"/>
        <end position="354"/>
    </location>
</feature>
<dbReference type="EMBL" id="JADQDN010000002">
    <property type="protein sequence ID" value="MBF9195363.1"/>
    <property type="molecule type" value="Genomic_DNA"/>
</dbReference>
<keyword evidence="2" id="KW-1003">Cell membrane</keyword>
<keyword evidence="3 6" id="KW-0812">Transmembrane</keyword>
<dbReference type="SUPFAM" id="SSF56784">
    <property type="entry name" value="HAD-like"/>
    <property type="match status" value="1"/>
</dbReference>